<reference evidence="1 2" key="2">
    <citation type="journal article" date="2019" name="G3 (Bethesda)">
        <title>Hybrid Assembly of the Genome of the Entomopathogenic Nematode Steinernema carpocapsae Identifies the X-Chromosome.</title>
        <authorList>
            <person name="Serra L."/>
            <person name="Macchietto M."/>
            <person name="Macias-Munoz A."/>
            <person name="McGill C.J."/>
            <person name="Rodriguez I.M."/>
            <person name="Rodriguez B."/>
            <person name="Murad R."/>
            <person name="Mortazavi A."/>
        </authorList>
    </citation>
    <scope>NUCLEOTIDE SEQUENCE [LARGE SCALE GENOMIC DNA]</scope>
    <source>
        <strain evidence="1 2">ALL</strain>
    </source>
</reference>
<dbReference type="AlphaFoldDB" id="A0A4U5LWL7"/>
<dbReference type="OrthoDB" id="10251727at2759"/>
<dbReference type="InterPro" id="IPR028364">
    <property type="entry name" value="Ribosomal_uL1/biogenesis"/>
</dbReference>
<dbReference type="Proteomes" id="UP000298663">
    <property type="component" value="Unassembled WGS sequence"/>
</dbReference>
<reference evidence="1 2" key="1">
    <citation type="journal article" date="2015" name="Genome Biol.">
        <title>Comparative genomics of Steinernema reveals deeply conserved gene regulatory networks.</title>
        <authorList>
            <person name="Dillman A.R."/>
            <person name="Macchietto M."/>
            <person name="Porter C.F."/>
            <person name="Rogers A."/>
            <person name="Williams B."/>
            <person name="Antoshechkin I."/>
            <person name="Lee M.M."/>
            <person name="Goodwin Z."/>
            <person name="Lu X."/>
            <person name="Lewis E.E."/>
            <person name="Goodrich-Blair H."/>
            <person name="Stock S.P."/>
            <person name="Adams B.J."/>
            <person name="Sternberg P.W."/>
            <person name="Mortazavi A."/>
        </authorList>
    </citation>
    <scope>NUCLEOTIDE SEQUENCE [LARGE SCALE GENOMIC DNA]</scope>
    <source>
        <strain evidence="1 2">ALL</strain>
    </source>
</reference>
<dbReference type="STRING" id="34508.A0A4U5LWL7"/>
<organism evidence="1 2">
    <name type="scientific">Steinernema carpocapsae</name>
    <name type="common">Entomopathogenic nematode</name>
    <dbReference type="NCBI Taxonomy" id="34508"/>
    <lineage>
        <taxon>Eukaryota</taxon>
        <taxon>Metazoa</taxon>
        <taxon>Ecdysozoa</taxon>
        <taxon>Nematoda</taxon>
        <taxon>Chromadorea</taxon>
        <taxon>Rhabditida</taxon>
        <taxon>Tylenchina</taxon>
        <taxon>Panagrolaimomorpha</taxon>
        <taxon>Strongyloidoidea</taxon>
        <taxon>Steinernematidae</taxon>
        <taxon>Steinernema</taxon>
    </lineage>
</organism>
<accession>A0A4U5LWL7</accession>
<dbReference type="Gene3D" id="3.40.50.790">
    <property type="match status" value="1"/>
</dbReference>
<dbReference type="EMBL" id="AZBU02000011">
    <property type="protein sequence ID" value="TKR60594.1"/>
    <property type="molecule type" value="Genomic_DNA"/>
</dbReference>
<dbReference type="Pfam" id="PF00687">
    <property type="entry name" value="Ribosomal_L1"/>
    <property type="match status" value="1"/>
</dbReference>
<keyword evidence="2" id="KW-1185">Reference proteome</keyword>
<dbReference type="InterPro" id="IPR016095">
    <property type="entry name" value="Ribosomal_uL1_3-a/b-sand"/>
</dbReference>
<dbReference type="InterPro" id="IPR023674">
    <property type="entry name" value="Ribosomal_uL1-like"/>
</dbReference>
<sequence>MSSKPELNEKDVVLGDDVITDVGQTLFAINAQARKAIQALKEYKAQGGKKKKALFPEIDLGVHLLVVYKKPAMYNAAHNVRKLISLPQPDKNFDNTSICLIMPDFDKSDEAKRDPDVDAQAREWQQKLREEHNINKELAKVMTIRQVMRENTQPQDKRKFAETFDIFLCDKRIHKSACSFLGKSFNKAKKVPIPFNYDSDFSDPRLLWQDLDASWRLQNTSVPSLRSSRPAYRRSSD</sequence>
<protein>
    <submittedName>
        <fullName evidence="1">Uncharacterized protein</fullName>
    </submittedName>
</protein>
<evidence type="ECO:0000313" key="1">
    <source>
        <dbReference type="EMBL" id="TKR60594.1"/>
    </source>
</evidence>
<dbReference type="SUPFAM" id="SSF56808">
    <property type="entry name" value="Ribosomal protein L1"/>
    <property type="match status" value="1"/>
</dbReference>
<name>A0A4U5LWL7_STECR</name>
<evidence type="ECO:0000313" key="2">
    <source>
        <dbReference type="Proteomes" id="UP000298663"/>
    </source>
</evidence>
<proteinExistence type="predicted"/>
<comment type="caution">
    <text evidence="1">The sequence shown here is derived from an EMBL/GenBank/DDBJ whole genome shotgun (WGS) entry which is preliminary data.</text>
</comment>
<gene>
    <name evidence="1" type="ORF">L596_027821</name>
</gene>